<dbReference type="Pfam" id="PF18962">
    <property type="entry name" value="Por_Secre_tail"/>
    <property type="match status" value="1"/>
</dbReference>
<dbReference type="Proteomes" id="UP000295164">
    <property type="component" value="Unassembled WGS sequence"/>
</dbReference>
<dbReference type="SMART" id="SM00060">
    <property type="entry name" value="FN3"/>
    <property type="match status" value="1"/>
</dbReference>
<dbReference type="RefSeq" id="WP_131851510.1">
    <property type="nucleotide sequence ID" value="NZ_SKFH01000008.1"/>
</dbReference>
<sequence>MGAAALLSLLLLFAAGSAQAQNQVIGSFPNMQGGFENANAAQQASTSVASGAQLAAYTGANATNSTPSISNASRTGAKSLNWITGSTSGVLFSPTAPSTGIGNSTQYVVQFYWFKTTTGSARAFNVAISPDGTAQLGSNVTTGTLGVNSVASTVWTKAAIVVTSGSSAAATRYGLVQFLPNGGSFASPGYNIDDYVIYPGSTVDVTAPAAATSANAVVASTTSLDISWTASGAADLAGYVIVRHTSATAQSLNVNGIYGVGNSAASGGGTVVGIVPAGTNTFTNTGLNTGTTYYYSIFAVDRAFNYATAVTCNGTPAVACSSPTISGVSQAAAVCSGNSASINLSGLAASSVHSISYNIAGGSTVVTSATSDALGNASFTVPVTAANDAQTLTISSMTIGGSCTSNFSSNNTVSLSVNPLPGTPTGAVGAARCGSGSVTLAVDDPGAGYTIDWYSAASGGTLQTGGSGTFTFSSPTISANTTYYAETRNSTTGCVSSSRTAVTATVNGLPTISPTGITVPQGASAGNLVYTTSNTPNQYAIAYDATAQAAGFTDISTTTLTASPLSLAVPPAAAAAVYNATITVSNSSSGCSGSAPFTVTVVGPYTWTGAAGDNLLASANNWSPLRSSPANSDVLKFDGATVPTATVSIGSTTTINSLLLANSASVTLTSAALTVSNGITVASGSALTQATGAALTVGGASSIAGTYTLNSGTFVTTGSIVTVTGTFNNASTSTTAITSSGSTLLFSSVAGLGTYNLTAVLTGSGTGQIPAATWSTVNGNGTLKITGATTASQIGAVGTPASSLFGNVEFDLPNLTSAGFKVFAAQGAFTSGLTIAGNLTLARTNTGATQMTSGTPFNINIIGNLNVYAGNWNLMPFSGSNGTANLVIGGDVNIDATVSYPASGYSRPVFNMTNARTGNVGTMNIGGSLYLNSGANIAELTQSSGTATLTFSGGNSKTITQLNGSVVSGTINTVVNKPSATLSLASNLLSSGTKNVTLTAGTLNIGTHALTLNGTISVGTGSIDASAGTIILKGAGAQSIPANTFSNGTVYNFIVNSGGTASLGSALTVSNNLTLNSGTLAVGTQTLTLNGGVSAPGGSLTSATGGTVSYSGNSDGQNVLAINYGNLALTGGQKILASGTTGVAGTFTATAAGSHTVTGSTINFNGSGNQSVPDFPYESLQSSTGGTKTLATSMSISGDVAIGNGTILASGGNNLGLAGNWVQDGTFQPGGGTVSFYGGNAQAFSGSAPGNFYDLSVSKTAGSLTAGNFINVAHRLQLEEGGIVGSENLLLANSARVVRNAGSLDTAPVFLGSVDLEFANSSDLGTGAEVPATDIVRDVTINGGGKVTLSRSIKVNGTLSLSNGIIDLDARNLSAAAGAVSGGSATSYVRTSGSGAFTIRGVTNSASAFPVGNSTYNPMDLSAATLLDWSVRVEDAVSNVTGPYAPNVAKAVSRQWIITPSANPVPVPGASVTFYYNGSTDVGASFSNAMGVQVWHYDGAAGWAKRGGAVIPATAGGLKAVSVSDLTYFSPFAISNIDAPLPVSLIRFTGKRTANVNELKWATASENNNRGFAIERSTDGIHFTQVSFVTSRAAGGNSASDINYTFNESIAAGNKWYYRLKQEDLDGRSKYSAVVMLKSDKSGIITLDGIYPNPVKGAASVRLQASAQGGNVVLQLTDMQGRIVRQQSVLTEAGSSSTVRLDVTGLATGNYHLKAIAANGEASEAVTVVKQ</sequence>
<dbReference type="InterPro" id="IPR013783">
    <property type="entry name" value="Ig-like_fold"/>
</dbReference>
<evidence type="ECO:0000313" key="4">
    <source>
        <dbReference type="Proteomes" id="UP000295164"/>
    </source>
</evidence>
<feature type="signal peptide" evidence="1">
    <location>
        <begin position="1"/>
        <end position="20"/>
    </location>
</feature>
<dbReference type="InterPro" id="IPR044023">
    <property type="entry name" value="Ig_7"/>
</dbReference>
<protein>
    <submittedName>
        <fullName evidence="3">T9SS type A sorting domain-containing protein</fullName>
    </submittedName>
</protein>
<comment type="caution">
    <text evidence="3">The sequence shown here is derived from an EMBL/GenBank/DDBJ whole genome shotgun (WGS) entry which is preliminary data.</text>
</comment>
<feature type="domain" description="Fibronectin type-III" evidence="2">
    <location>
        <begin position="208"/>
        <end position="307"/>
    </location>
</feature>
<dbReference type="Gene3D" id="2.60.40.10">
    <property type="entry name" value="Immunoglobulins"/>
    <property type="match status" value="2"/>
</dbReference>
<dbReference type="InterPro" id="IPR026444">
    <property type="entry name" value="Secre_tail"/>
</dbReference>
<gene>
    <name evidence="3" type="ORF">E0486_07375</name>
</gene>
<dbReference type="NCBIfam" id="TIGR04183">
    <property type="entry name" value="Por_Secre_tail"/>
    <property type="match status" value="1"/>
</dbReference>
<reference evidence="3 4" key="1">
    <citation type="submission" date="2019-03" db="EMBL/GenBank/DDBJ databases">
        <authorList>
            <person name="Kim M.K.M."/>
        </authorList>
    </citation>
    <scope>NUCLEOTIDE SEQUENCE [LARGE SCALE GENOMIC DNA]</scope>
    <source>
        <strain evidence="3 4">17J68-15</strain>
    </source>
</reference>
<organism evidence="3 4">
    <name type="scientific">Flaviaesturariibacter aridisoli</name>
    <dbReference type="NCBI Taxonomy" id="2545761"/>
    <lineage>
        <taxon>Bacteria</taxon>
        <taxon>Pseudomonadati</taxon>
        <taxon>Bacteroidota</taxon>
        <taxon>Chitinophagia</taxon>
        <taxon>Chitinophagales</taxon>
        <taxon>Chitinophagaceae</taxon>
        <taxon>Flaviaestuariibacter</taxon>
    </lineage>
</organism>
<evidence type="ECO:0000256" key="1">
    <source>
        <dbReference type="SAM" id="SignalP"/>
    </source>
</evidence>
<dbReference type="InterPro" id="IPR003961">
    <property type="entry name" value="FN3_dom"/>
</dbReference>
<name>A0A4R4E665_9BACT</name>
<feature type="chain" id="PRO_5020886798" evidence="1">
    <location>
        <begin position="21"/>
        <end position="1731"/>
    </location>
</feature>
<dbReference type="OrthoDB" id="643861at2"/>
<proteinExistence type="predicted"/>
<evidence type="ECO:0000259" key="2">
    <source>
        <dbReference type="SMART" id="SM00060"/>
    </source>
</evidence>
<keyword evidence="1" id="KW-0732">Signal</keyword>
<evidence type="ECO:0000313" key="3">
    <source>
        <dbReference type="EMBL" id="TCZ73165.1"/>
    </source>
</evidence>
<accession>A0A4R4E665</accession>
<dbReference type="SUPFAM" id="SSF49265">
    <property type="entry name" value="Fibronectin type III"/>
    <property type="match status" value="1"/>
</dbReference>
<dbReference type="EMBL" id="SKFH01000008">
    <property type="protein sequence ID" value="TCZ73165.1"/>
    <property type="molecule type" value="Genomic_DNA"/>
</dbReference>
<keyword evidence="4" id="KW-1185">Reference proteome</keyword>
<dbReference type="InterPro" id="IPR036116">
    <property type="entry name" value="FN3_sf"/>
</dbReference>
<dbReference type="Pfam" id="PF19081">
    <property type="entry name" value="Ig_7"/>
    <property type="match status" value="1"/>
</dbReference>